<evidence type="ECO:0000313" key="1">
    <source>
        <dbReference type="EMBL" id="KKM22975.1"/>
    </source>
</evidence>
<proteinExistence type="predicted"/>
<dbReference type="EMBL" id="LAZR01013221">
    <property type="protein sequence ID" value="KKM22975.1"/>
    <property type="molecule type" value="Genomic_DNA"/>
</dbReference>
<name>A0A0F9L5Q2_9ZZZZ</name>
<dbReference type="AlphaFoldDB" id="A0A0F9L5Q2"/>
<reference evidence="1" key="1">
    <citation type="journal article" date="2015" name="Nature">
        <title>Complex archaea that bridge the gap between prokaryotes and eukaryotes.</title>
        <authorList>
            <person name="Spang A."/>
            <person name="Saw J.H."/>
            <person name="Jorgensen S.L."/>
            <person name="Zaremba-Niedzwiedzka K."/>
            <person name="Martijn J."/>
            <person name="Lind A.E."/>
            <person name="van Eijk R."/>
            <person name="Schleper C."/>
            <person name="Guy L."/>
            <person name="Ettema T.J."/>
        </authorList>
    </citation>
    <scope>NUCLEOTIDE SEQUENCE</scope>
</reference>
<gene>
    <name evidence="1" type="ORF">LCGC14_1619880</name>
</gene>
<evidence type="ECO:0008006" key="2">
    <source>
        <dbReference type="Google" id="ProtNLM"/>
    </source>
</evidence>
<comment type="caution">
    <text evidence="1">The sequence shown here is derived from an EMBL/GenBank/DDBJ whole genome shotgun (WGS) entry which is preliminary data.</text>
</comment>
<protein>
    <recommendedName>
        <fullName evidence="2">Nucleotide-diphospho-sugar transferase domain-containing protein</fullName>
    </recommendedName>
</protein>
<sequence>MLNFVVHWVAEPLLEGKGHGIGIERMLGMFRKSAPPGRFLFLTDQNTPSVDGWETLRTERSDLNVMGHMMASRVAACRVLEGNTLFADADTLVNMDKDLSELFKGEWSMRVRWYPRFLCGTMLCKDSSFAGRFFQEAYDRILDCSPLHKLFGADLAMMKEIIIEDGAGFQKDTSDLICTTAPNNPAEAKKWLPISYLVDFKGARKKYMETILENMTC</sequence>
<organism evidence="1">
    <name type="scientific">marine sediment metagenome</name>
    <dbReference type="NCBI Taxonomy" id="412755"/>
    <lineage>
        <taxon>unclassified sequences</taxon>
        <taxon>metagenomes</taxon>
        <taxon>ecological metagenomes</taxon>
    </lineage>
</organism>
<accession>A0A0F9L5Q2</accession>